<keyword evidence="2" id="KW-0732">Signal</keyword>
<keyword evidence="1" id="KW-1133">Transmembrane helix</keyword>
<evidence type="ECO:0000313" key="3">
    <source>
        <dbReference type="EMBL" id="EON99353.1"/>
    </source>
</evidence>
<dbReference type="KEGG" id="tmn:UCRPA7_5149"/>
<dbReference type="OrthoDB" id="1733656at2759"/>
<dbReference type="EMBL" id="KB933162">
    <property type="protein sequence ID" value="EON99353.1"/>
    <property type="molecule type" value="Genomic_DNA"/>
</dbReference>
<feature type="signal peptide" evidence="2">
    <location>
        <begin position="1"/>
        <end position="18"/>
    </location>
</feature>
<protein>
    <submittedName>
        <fullName evidence="3">Putative peptidyl-trna hydrolase protein</fullName>
    </submittedName>
</protein>
<dbReference type="GeneID" id="19325672"/>
<evidence type="ECO:0000313" key="4">
    <source>
        <dbReference type="Proteomes" id="UP000014074"/>
    </source>
</evidence>
<dbReference type="Proteomes" id="UP000014074">
    <property type="component" value="Unassembled WGS sequence"/>
</dbReference>
<accession>R8BJ41</accession>
<keyword evidence="1" id="KW-0812">Transmembrane</keyword>
<dbReference type="GO" id="GO:0016787">
    <property type="term" value="F:hydrolase activity"/>
    <property type="evidence" value="ECO:0007669"/>
    <property type="project" value="UniProtKB-KW"/>
</dbReference>
<feature type="chain" id="PRO_5004452059" evidence="2">
    <location>
        <begin position="19"/>
        <end position="261"/>
    </location>
</feature>
<keyword evidence="1" id="KW-0472">Membrane</keyword>
<proteinExistence type="predicted"/>
<organism evidence="3 4">
    <name type="scientific">Phaeoacremonium minimum (strain UCR-PA7)</name>
    <name type="common">Esca disease fungus</name>
    <name type="synonym">Togninia minima</name>
    <dbReference type="NCBI Taxonomy" id="1286976"/>
    <lineage>
        <taxon>Eukaryota</taxon>
        <taxon>Fungi</taxon>
        <taxon>Dikarya</taxon>
        <taxon>Ascomycota</taxon>
        <taxon>Pezizomycotina</taxon>
        <taxon>Sordariomycetes</taxon>
        <taxon>Sordariomycetidae</taxon>
        <taxon>Togniniales</taxon>
        <taxon>Togniniaceae</taxon>
        <taxon>Phaeoacremonium</taxon>
    </lineage>
</organism>
<name>R8BJ41_PHAM7</name>
<keyword evidence="3" id="KW-0378">Hydrolase</keyword>
<keyword evidence="4" id="KW-1185">Reference proteome</keyword>
<dbReference type="RefSeq" id="XP_007915887.1">
    <property type="nucleotide sequence ID" value="XM_007917696.1"/>
</dbReference>
<feature type="transmembrane region" description="Helical" evidence="1">
    <location>
        <begin position="212"/>
        <end position="234"/>
    </location>
</feature>
<dbReference type="eggNOG" id="ENOG502SF32">
    <property type="taxonomic scope" value="Eukaryota"/>
</dbReference>
<evidence type="ECO:0000256" key="2">
    <source>
        <dbReference type="SAM" id="SignalP"/>
    </source>
</evidence>
<dbReference type="AlphaFoldDB" id="R8BJ41"/>
<reference evidence="4" key="1">
    <citation type="journal article" date="2013" name="Genome Announc.">
        <title>Draft genome sequence of the ascomycete Phaeoacremonium aleophilum strain UCR-PA7, a causal agent of the esca disease complex in grapevines.</title>
        <authorList>
            <person name="Blanco-Ulate B."/>
            <person name="Rolshausen P."/>
            <person name="Cantu D."/>
        </authorList>
    </citation>
    <scope>NUCLEOTIDE SEQUENCE [LARGE SCALE GENOMIC DNA]</scope>
    <source>
        <strain evidence="4">UCR-PA7</strain>
    </source>
</reference>
<gene>
    <name evidence="3" type="ORF">UCRPA7_5149</name>
</gene>
<evidence type="ECO:0000256" key="1">
    <source>
        <dbReference type="SAM" id="Phobius"/>
    </source>
</evidence>
<sequence>MRFSTSSVLLALPLFATAQDSPFDQYKAQFQNFLGNFGSYIPNPSRHDHAEAAETKAGAKKMDILTLDNWKETIYAPVKPDATKPEEWWVLITGRNKTCFGHCLKVEAAFNETATKFATLPNAPHVGYVNCDDQPILCNAWSAGAGTLWVFEVLPPPAETDIYLKRLNLTTTDTKTLLDLYAAEDKSSFKKHEGYFHPLDGPLAKNGLAVPIAYLLWGFNAVPSWMMMLGVSFISRTMMSRRMANPDQRRPGAPPAAAAAR</sequence>
<dbReference type="HOGENOM" id="CLU_070640_0_0_1"/>